<protein>
    <submittedName>
        <fullName evidence="1">Uncharacterized protein</fullName>
    </submittedName>
</protein>
<sequence>MIVLKRCELLPTAKAAFADGRVETSQVLKPEFKKILREILSYGGGGKDLAEIGESYGVLKAIDKAKRVINCPREVEPECDILSPSPKKVDAPKEFKCTLSKKIMIEPVIIASEQDTSEENRSSKMTLDSWVSRYTRISLELPAKTTRDVAIDNGDETMKLGRVLQGQVQSDITRADKIRLTIIEFRERQKRERREKEEKTRQAISRLVLENKTELERAAILWKASSVSGLEVHRRDLDFNSWIFCCLGFSEAGCHSSSAGQSWVFGKSDGEIFSS</sequence>
<accession>A0ABQ7CV45</accession>
<gene>
    <name evidence="1" type="ORF">DY000_02018635</name>
</gene>
<reference evidence="1 2" key="1">
    <citation type="journal article" date="2020" name="BMC Genomics">
        <title>Intraspecific diversification of the crop wild relative Brassica cretica Lam. using demographic model selection.</title>
        <authorList>
            <person name="Kioukis A."/>
            <person name="Michalopoulou V.A."/>
            <person name="Briers L."/>
            <person name="Pirintsos S."/>
            <person name="Studholme D.J."/>
            <person name="Pavlidis P."/>
            <person name="Sarris P.F."/>
        </authorList>
    </citation>
    <scope>NUCLEOTIDE SEQUENCE [LARGE SCALE GENOMIC DNA]</scope>
    <source>
        <strain evidence="2">cv. PFS-1207/04</strain>
    </source>
</reference>
<dbReference type="Proteomes" id="UP000266723">
    <property type="component" value="Unassembled WGS sequence"/>
</dbReference>
<organism evidence="1 2">
    <name type="scientific">Brassica cretica</name>
    <name type="common">Mustard</name>
    <dbReference type="NCBI Taxonomy" id="69181"/>
    <lineage>
        <taxon>Eukaryota</taxon>
        <taxon>Viridiplantae</taxon>
        <taxon>Streptophyta</taxon>
        <taxon>Embryophyta</taxon>
        <taxon>Tracheophyta</taxon>
        <taxon>Spermatophyta</taxon>
        <taxon>Magnoliopsida</taxon>
        <taxon>eudicotyledons</taxon>
        <taxon>Gunneridae</taxon>
        <taxon>Pentapetalae</taxon>
        <taxon>rosids</taxon>
        <taxon>malvids</taxon>
        <taxon>Brassicales</taxon>
        <taxon>Brassicaceae</taxon>
        <taxon>Brassiceae</taxon>
        <taxon>Brassica</taxon>
    </lineage>
</organism>
<dbReference type="EMBL" id="QGKV02000759">
    <property type="protein sequence ID" value="KAF3563461.1"/>
    <property type="molecule type" value="Genomic_DNA"/>
</dbReference>
<proteinExistence type="predicted"/>
<dbReference type="Gene3D" id="3.30.40.10">
    <property type="entry name" value="Zinc/RING finger domain, C3HC4 (zinc finger)"/>
    <property type="match status" value="1"/>
</dbReference>
<keyword evidence="2" id="KW-1185">Reference proteome</keyword>
<name>A0ABQ7CV45_BRACR</name>
<evidence type="ECO:0000313" key="2">
    <source>
        <dbReference type="Proteomes" id="UP000266723"/>
    </source>
</evidence>
<comment type="caution">
    <text evidence="1">The sequence shown here is derived from an EMBL/GenBank/DDBJ whole genome shotgun (WGS) entry which is preliminary data.</text>
</comment>
<evidence type="ECO:0000313" key="1">
    <source>
        <dbReference type="EMBL" id="KAF3563461.1"/>
    </source>
</evidence>
<dbReference type="InterPro" id="IPR013083">
    <property type="entry name" value="Znf_RING/FYVE/PHD"/>
</dbReference>